<reference evidence="2 3" key="1">
    <citation type="submission" date="2016-03" db="EMBL/GenBank/DDBJ databases">
        <title>The draft genome sequence of Fonsecaea nubica causative agent of cutaneous subcutaneous infection in human host.</title>
        <authorList>
            <person name="Costa F."/>
            <person name="Sybren D.H."/>
            <person name="Raittz R.T."/>
            <person name="Weiss V.A."/>
            <person name="Leao A.C."/>
            <person name="Gomes R."/>
            <person name="De Souza E.M."/>
            <person name="Pedrosa F.O."/>
            <person name="Steffens M.B."/>
            <person name="Bombassaro A."/>
            <person name="Tadra-Sfeir M.Z."/>
            <person name="Moreno L.F."/>
            <person name="Najafzadeh M.J."/>
            <person name="Felipe M.S."/>
            <person name="Teixeira M."/>
            <person name="Sun J."/>
            <person name="Xi L."/>
            <person name="Castro M.A."/>
            <person name="Vicente V.A."/>
        </authorList>
    </citation>
    <scope>NUCLEOTIDE SEQUENCE [LARGE SCALE GENOMIC DNA]</scope>
    <source>
        <strain evidence="2 3">CBS 269.64</strain>
    </source>
</reference>
<protein>
    <recommendedName>
        <fullName evidence="1">Aminoglycoside phosphotransferase domain-containing protein</fullName>
    </recommendedName>
</protein>
<dbReference type="AlphaFoldDB" id="A0A178CWC7"/>
<name>A0A178CWC7_9EURO</name>
<dbReference type="Gene3D" id="3.90.1200.10">
    <property type="match status" value="1"/>
</dbReference>
<evidence type="ECO:0000313" key="2">
    <source>
        <dbReference type="EMBL" id="OAL34128.1"/>
    </source>
</evidence>
<dbReference type="OrthoDB" id="4132742at2759"/>
<sequence length="396" mass="45887">MQFDHVAEEQQEKNFTLWMQTLQRESPEYLAMHLAATHRPGKPTAACLWKNGSFNICYRVKYEDGFNAIVRFASLGRTIYRREKVENEVATMKYLARYTSVPVPYVLGSGTCWAGPYIVMSFIEGEPLAELLKNPQEGGRPVLNPRLSDRVLRRAYREMAKLVLELSKPEFRYIGALRQSEEDFSVTRRPLTYNMNELATSANLPPQAFPTSVLESATDFFISLANQHMTQLQLQRNDSITDQDDCAKKYVARCLFRKIAQDISTEHRNGPFRLYCDDFRPSNVLIDLQNLSVTGVVDWEFTYAAPAEFTYIAPWWLLLQSPEDWESDLDEFLKRFMPRLRLFLEALRECEDERPKEGDDVPAVPQRLSSRMERSLETGLFWVCLAAKYSSMFDEI</sequence>
<evidence type="ECO:0000313" key="3">
    <source>
        <dbReference type="Proteomes" id="UP000185904"/>
    </source>
</evidence>
<organism evidence="2 3">
    <name type="scientific">Fonsecaea nubica</name>
    <dbReference type="NCBI Taxonomy" id="856822"/>
    <lineage>
        <taxon>Eukaryota</taxon>
        <taxon>Fungi</taxon>
        <taxon>Dikarya</taxon>
        <taxon>Ascomycota</taxon>
        <taxon>Pezizomycotina</taxon>
        <taxon>Eurotiomycetes</taxon>
        <taxon>Chaetothyriomycetidae</taxon>
        <taxon>Chaetothyriales</taxon>
        <taxon>Herpotrichiellaceae</taxon>
        <taxon>Fonsecaea</taxon>
    </lineage>
</organism>
<evidence type="ECO:0000259" key="1">
    <source>
        <dbReference type="Pfam" id="PF01636"/>
    </source>
</evidence>
<dbReference type="Pfam" id="PF01636">
    <property type="entry name" value="APH"/>
    <property type="match status" value="1"/>
</dbReference>
<keyword evidence="3" id="KW-1185">Reference proteome</keyword>
<proteinExistence type="predicted"/>
<dbReference type="GeneID" id="34589997"/>
<dbReference type="InterPro" id="IPR011009">
    <property type="entry name" value="Kinase-like_dom_sf"/>
</dbReference>
<dbReference type="InterPro" id="IPR051678">
    <property type="entry name" value="AGP_Transferase"/>
</dbReference>
<accession>A0A178CWC7</accession>
<dbReference type="Proteomes" id="UP000185904">
    <property type="component" value="Unassembled WGS sequence"/>
</dbReference>
<dbReference type="SUPFAM" id="SSF56112">
    <property type="entry name" value="Protein kinase-like (PK-like)"/>
    <property type="match status" value="1"/>
</dbReference>
<dbReference type="EMBL" id="LVCJ01000042">
    <property type="protein sequence ID" value="OAL34128.1"/>
    <property type="molecule type" value="Genomic_DNA"/>
</dbReference>
<gene>
    <name evidence="2" type="ORF">AYO20_06583</name>
</gene>
<feature type="domain" description="Aminoglycoside phosphotransferase" evidence="1">
    <location>
        <begin position="58"/>
        <end position="306"/>
    </location>
</feature>
<comment type="caution">
    <text evidence="2">The sequence shown here is derived from an EMBL/GenBank/DDBJ whole genome shotgun (WGS) entry which is preliminary data.</text>
</comment>
<dbReference type="InterPro" id="IPR002575">
    <property type="entry name" value="Aminoglycoside_PTrfase"/>
</dbReference>
<dbReference type="RefSeq" id="XP_022499140.1">
    <property type="nucleotide sequence ID" value="XM_022644872.1"/>
</dbReference>
<dbReference type="PANTHER" id="PTHR21310:SF37">
    <property type="entry name" value="AMINOGLYCOSIDE PHOSPHOTRANSFERASE DOMAIN-CONTAINING PROTEIN"/>
    <property type="match status" value="1"/>
</dbReference>
<dbReference type="PANTHER" id="PTHR21310">
    <property type="entry name" value="AMINOGLYCOSIDE PHOSPHOTRANSFERASE-RELATED-RELATED"/>
    <property type="match status" value="1"/>
</dbReference>